<organism evidence="3 5">
    <name type="scientific">Plasmodiophora brassicae</name>
    <name type="common">Clubroot disease agent</name>
    <dbReference type="NCBI Taxonomy" id="37360"/>
    <lineage>
        <taxon>Eukaryota</taxon>
        <taxon>Sar</taxon>
        <taxon>Rhizaria</taxon>
        <taxon>Endomyxa</taxon>
        <taxon>Phytomyxea</taxon>
        <taxon>Plasmodiophorida</taxon>
        <taxon>Plasmodiophoridae</taxon>
        <taxon>Plasmodiophora</taxon>
    </lineage>
</organism>
<dbReference type="Gene3D" id="3.30.710.10">
    <property type="entry name" value="Potassium Channel Kv1.1, Chain A"/>
    <property type="match status" value="1"/>
</dbReference>
<feature type="domain" description="BTB" evidence="2">
    <location>
        <begin position="41"/>
        <end position="117"/>
    </location>
</feature>
<sequence length="610" mass="68226">MRATPLLLCAVAIVVVEAKFRIDLKGDFAWSSYHLNDDDTVDVVVEVGERHERFMAHARVLEANVPLFATKSRGPWAEKATDCLDRTCNVFDLSDQDPDAFRMVHGLIYYGSLSVNEDDIPALVRIADYLGMDDVVRQCEKQAILAVDASSSFTFFLLGCRFDRPDLIVRAVVFADDPSWVDSDNVADMQEYDILWLARYHQDDDAEIARTWEIVHQWAMLHNAPQRAIETVIYALQWHRLEGNVIVDEVYKLMPARLSVVVESQVFHRQHHDIARGAGLPDRDCNQANRLDRFIASAGADPASVSANGAVAELDETYILWLALWHQDNVDAIRRVWGIMRQWALLHDPPQRAVERVIYALQWHRLDGDLVLDEIVPLMPVPLRVVATASFGRRRLLQDTFLSRIAPDPVISTVVKRVSRAIIKHVKGKSPVRTVSVQVSTSDRVARVSFGTRQAAVTWTHLYTASVHDFVADAYHKACDGQGKYRVVIVKAENGRIAIGFSGRPSTKDGTLRHPDFLASVHVNANASLSESVEMHMFPCSSNVKPRPADFVYSGPTFSRDLVIGDGGPRHASSRLGTHCGRKGDPDPTSLIGLSSFDVDDYEVYSIAVN</sequence>
<evidence type="ECO:0000313" key="6">
    <source>
        <dbReference type="Proteomes" id="UP000290189"/>
    </source>
</evidence>
<proteinExistence type="predicted"/>
<geneLocation type="mitochondrion" evidence="4"/>
<name>A0A0G4IYD0_PLABS</name>
<dbReference type="InterPro" id="IPR011333">
    <property type="entry name" value="SKP1/BTB/POZ_sf"/>
</dbReference>
<reference evidence="3 5" key="1">
    <citation type="submission" date="2015-02" db="EMBL/GenBank/DDBJ databases">
        <authorList>
            <person name="Chooi Y.-H."/>
        </authorList>
    </citation>
    <scope>NUCLEOTIDE SEQUENCE [LARGE SCALE GENOMIC DNA]</scope>
    <source>
        <strain evidence="3">E3</strain>
    </source>
</reference>
<dbReference type="Proteomes" id="UP000290189">
    <property type="component" value="Unassembled WGS sequence"/>
</dbReference>
<feature type="signal peptide" evidence="1">
    <location>
        <begin position="1"/>
        <end position="18"/>
    </location>
</feature>
<evidence type="ECO:0000259" key="2">
    <source>
        <dbReference type="PROSITE" id="PS50097"/>
    </source>
</evidence>
<keyword evidence="1" id="KW-0732">Signal</keyword>
<dbReference type="AlphaFoldDB" id="A0A0G4IYD0"/>
<dbReference type="PROSITE" id="PS50097">
    <property type="entry name" value="BTB"/>
    <property type="match status" value="1"/>
</dbReference>
<feature type="chain" id="PRO_5033223379" description="BTB domain-containing protein" evidence="1">
    <location>
        <begin position="19"/>
        <end position="610"/>
    </location>
</feature>
<dbReference type="Pfam" id="PF00651">
    <property type="entry name" value="BTB"/>
    <property type="match status" value="1"/>
</dbReference>
<evidence type="ECO:0000313" key="4">
    <source>
        <dbReference type="EMBL" id="SPQ96512.1"/>
    </source>
</evidence>
<protein>
    <recommendedName>
        <fullName evidence="2">BTB domain-containing protein</fullName>
    </recommendedName>
</protein>
<dbReference type="OrthoDB" id="8953997at2759"/>
<dbReference type="EMBL" id="CDSF01000099">
    <property type="protein sequence ID" value="CEP00247.1"/>
    <property type="molecule type" value="Genomic_DNA"/>
</dbReference>
<gene>
    <name evidence="3" type="ORF">PBRA_007981</name>
    <name evidence="4" type="ORF">PLBR_LOCUS3727</name>
</gene>
<dbReference type="InterPro" id="IPR000210">
    <property type="entry name" value="BTB/POZ_dom"/>
</dbReference>
<keyword evidence="4" id="KW-0496">Mitochondrion</keyword>
<keyword evidence="5" id="KW-1185">Reference proteome</keyword>
<accession>A0A0G4IYD0</accession>
<reference evidence="4 6" key="2">
    <citation type="submission" date="2018-03" db="EMBL/GenBank/DDBJ databases">
        <authorList>
            <person name="Fogelqvist J."/>
        </authorList>
    </citation>
    <scope>NUCLEOTIDE SEQUENCE [LARGE SCALE GENOMIC DNA]</scope>
</reference>
<evidence type="ECO:0000313" key="5">
    <source>
        <dbReference type="Proteomes" id="UP000039324"/>
    </source>
</evidence>
<dbReference type="SUPFAM" id="SSF54695">
    <property type="entry name" value="POZ domain"/>
    <property type="match status" value="1"/>
</dbReference>
<evidence type="ECO:0000256" key="1">
    <source>
        <dbReference type="SAM" id="SignalP"/>
    </source>
</evidence>
<evidence type="ECO:0000313" key="3">
    <source>
        <dbReference type="EMBL" id="CEP00247.1"/>
    </source>
</evidence>
<dbReference type="SMART" id="SM00225">
    <property type="entry name" value="BTB"/>
    <property type="match status" value="1"/>
</dbReference>
<dbReference type="Proteomes" id="UP000039324">
    <property type="component" value="Unassembled WGS sequence"/>
</dbReference>
<dbReference type="EMBL" id="OVEO01000006">
    <property type="protein sequence ID" value="SPQ96512.1"/>
    <property type="molecule type" value="Genomic_DNA"/>
</dbReference>